<reference evidence="1" key="2">
    <citation type="submission" date="2018-05" db="EMBL/GenBank/DDBJ databases">
        <title>OpunRS2 (Oryza punctata Reference Sequence Version 2).</title>
        <authorList>
            <person name="Zhang J."/>
            <person name="Kudrna D."/>
            <person name="Lee S."/>
            <person name="Talag J."/>
            <person name="Welchert J."/>
            <person name="Wing R.A."/>
        </authorList>
    </citation>
    <scope>NUCLEOTIDE SEQUENCE [LARGE SCALE GENOMIC DNA]</scope>
</reference>
<name>A0A0E0JXH6_ORYPU</name>
<dbReference type="Gramene" id="OPUNC02G08200.1">
    <property type="protein sequence ID" value="OPUNC02G08200.1"/>
    <property type="gene ID" value="OPUNC02G08200"/>
</dbReference>
<keyword evidence="2" id="KW-1185">Reference proteome</keyword>
<accession>A0A0E0JXH6</accession>
<protein>
    <submittedName>
        <fullName evidence="1">Uncharacterized protein</fullName>
    </submittedName>
</protein>
<reference evidence="1" key="1">
    <citation type="submission" date="2015-04" db="UniProtKB">
        <authorList>
            <consortium name="EnsemblPlants"/>
        </authorList>
    </citation>
    <scope>IDENTIFICATION</scope>
</reference>
<organism evidence="1">
    <name type="scientific">Oryza punctata</name>
    <name type="common">Red rice</name>
    <dbReference type="NCBI Taxonomy" id="4537"/>
    <lineage>
        <taxon>Eukaryota</taxon>
        <taxon>Viridiplantae</taxon>
        <taxon>Streptophyta</taxon>
        <taxon>Embryophyta</taxon>
        <taxon>Tracheophyta</taxon>
        <taxon>Spermatophyta</taxon>
        <taxon>Magnoliopsida</taxon>
        <taxon>Liliopsida</taxon>
        <taxon>Poales</taxon>
        <taxon>Poaceae</taxon>
        <taxon>BOP clade</taxon>
        <taxon>Oryzoideae</taxon>
        <taxon>Oryzeae</taxon>
        <taxon>Oryzinae</taxon>
        <taxon>Oryza</taxon>
    </lineage>
</organism>
<dbReference type="HOGENOM" id="CLU_2188230_0_0_1"/>
<dbReference type="EnsemblPlants" id="OPUNC02G08200.1">
    <property type="protein sequence ID" value="OPUNC02G08200.1"/>
    <property type="gene ID" value="OPUNC02G08200"/>
</dbReference>
<proteinExistence type="predicted"/>
<sequence>MELDLAITNVGTTLHLLLWGISPRECSHLGLAHLQMHGDDTTAVTAAKVTRTYQDVYIWDHGSMSLEASTRNDSNLSYGKRRDYASSTSSWPRCDMPAASNYTTVHNHI</sequence>
<evidence type="ECO:0000313" key="1">
    <source>
        <dbReference type="EnsemblPlants" id="OPUNC02G08200.1"/>
    </source>
</evidence>
<evidence type="ECO:0000313" key="2">
    <source>
        <dbReference type="Proteomes" id="UP000026962"/>
    </source>
</evidence>
<dbReference type="Proteomes" id="UP000026962">
    <property type="component" value="Chromosome 2"/>
</dbReference>
<dbReference type="AlphaFoldDB" id="A0A0E0JXH6"/>